<evidence type="ECO:0008006" key="3">
    <source>
        <dbReference type="Google" id="ProtNLM"/>
    </source>
</evidence>
<dbReference type="AlphaFoldDB" id="A0A4P6TTX3"/>
<dbReference type="EMBL" id="CP032229">
    <property type="protein sequence ID" value="QBJ90889.1"/>
    <property type="molecule type" value="Genomic_DNA"/>
</dbReference>
<sequence>MLKGAEAVFAKEHSGSPLLLASREAVDRMIDALMGGHPHGEMAKLTSLDRETLPSGEPDHEFLVGVDPDGKVGIVCFADAEASFVPKGVAVREEVTYMLLTYPRDFLESPEIPIDLVRRATKEFVHSGGLRPTCIEWQEEPY</sequence>
<dbReference type="OrthoDB" id="5185958at2"/>
<dbReference type="GeneID" id="300099581"/>
<proteinExistence type="predicted"/>
<protein>
    <recommendedName>
        <fullName evidence="3">Immunity protein Imm1</fullName>
    </recommendedName>
</protein>
<organism evidence="1 2">
    <name type="scientific">Streptomyces seoulensis</name>
    <dbReference type="NCBI Taxonomy" id="73044"/>
    <lineage>
        <taxon>Bacteria</taxon>
        <taxon>Bacillati</taxon>
        <taxon>Actinomycetota</taxon>
        <taxon>Actinomycetes</taxon>
        <taxon>Kitasatosporales</taxon>
        <taxon>Streptomycetaceae</taxon>
        <taxon>Streptomyces</taxon>
    </lineage>
</organism>
<dbReference type="Proteomes" id="UP000292547">
    <property type="component" value="Chromosome"/>
</dbReference>
<evidence type="ECO:0000313" key="1">
    <source>
        <dbReference type="EMBL" id="QBJ90889.1"/>
    </source>
</evidence>
<accession>A0A4P6TTX3</accession>
<name>A0A4P6TTX3_STRSO</name>
<dbReference type="Pfam" id="PF14430">
    <property type="entry name" value="Imm1"/>
    <property type="match status" value="1"/>
</dbReference>
<reference evidence="1 2" key="1">
    <citation type="submission" date="2018-08" db="EMBL/GenBank/DDBJ databases">
        <title>The complete genome sequence of Streptomyces seoulensis, a pioneer strain for nickel superoxide dismutase discovery.</title>
        <authorList>
            <person name="Shin J."/>
            <person name="Lee J.-S."/>
            <person name="Lee E.-J."/>
            <person name="Youn H.-D."/>
        </authorList>
    </citation>
    <scope>NUCLEOTIDE SEQUENCE [LARGE SCALE GENOMIC DNA]</scope>
    <source>
        <strain evidence="1 2">KCTC 9819</strain>
    </source>
</reference>
<dbReference type="KEGG" id="sseo:D0Z67_11625"/>
<evidence type="ECO:0000313" key="2">
    <source>
        <dbReference type="Proteomes" id="UP000292547"/>
    </source>
</evidence>
<dbReference type="InterPro" id="IPR025680">
    <property type="entry name" value="DddI"/>
</dbReference>
<keyword evidence="2" id="KW-1185">Reference proteome</keyword>
<dbReference type="RefSeq" id="WP_031184282.1">
    <property type="nucleotide sequence ID" value="NZ_CP032229.1"/>
</dbReference>
<gene>
    <name evidence="1" type="ORF">D0Z67_11625</name>
</gene>